<evidence type="ECO:0000256" key="9">
    <source>
        <dbReference type="ARBA" id="ARBA00022842"/>
    </source>
</evidence>
<dbReference type="AlphaFoldDB" id="A0A1G2EQC5"/>
<dbReference type="Pfam" id="PF10410">
    <property type="entry name" value="DnaB_bind"/>
    <property type="match status" value="1"/>
</dbReference>
<comment type="similarity">
    <text evidence="12 13">Belongs to the DnaG primase family.</text>
</comment>
<keyword evidence="9" id="KW-0460">Magnesium</keyword>
<feature type="zinc finger region" description="CHC2-type" evidence="14">
    <location>
        <begin position="35"/>
        <end position="60"/>
    </location>
</feature>
<reference evidence="17 18" key="1">
    <citation type="journal article" date="2016" name="Nat. Commun.">
        <title>Thousands of microbial genomes shed light on interconnected biogeochemical processes in an aquifer system.</title>
        <authorList>
            <person name="Anantharaman K."/>
            <person name="Brown C.T."/>
            <person name="Hug L.A."/>
            <person name="Sharon I."/>
            <person name="Castelle C.J."/>
            <person name="Probst A.J."/>
            <person name="Thomas B.C."/>
            <person name="Singh A."/>
            <person name="Wilkins M.J."/>
            <person name="Karaoz U."/>
            <person name="Brodie E.L."/>
            <person name="Williams K.H."/>
            <person name="Hubbard S.S."/>
            <person name="Banfield J.F."/>
        </authorList>
    </citation>
    <scope>NUCLEOTIDE SEQUENCE [LARGE SCALE GENOMIC DNA]</scope>
</reference>
<evidence type="ECO:0000256" key="4">
    <source>
        <dbReference type="ARBA" id="ARBA00022695"/>
    </source>
</evidence>
<keyword evidence="7 14" id="KW-0863">Zinc-finger</keyword>
<keyword evidence="5 12" id="KW-0235">DNA replication</keyword>
<evidence type="ECO:0000259" key="16">
    <source>
        <dbReference type="PROSITE" id="PS50880"/>
    </source>
</evidence>
<evidence type="ECO:0000256" key="12">
    <source>
        <dbReference type="HAMAP-Rule" id="MF_00974"/>
    </source>
</evidence>
<keyword evidence="15" id="KW-0175">Coiled coil</keyword>
<dbReference type="InterPro" id="IPR006171">
    <property type="entry name" value="TOPRIM_dom"/>
</dbReference>
<evidence type="ECO:0000313" key="18">
    <source>
        <dbReference type="Proteomes" id="UP000177740"/>
    </source>
</evidence>
<dbReference type="SMART" id="SM00493">
    <property type="entry name" value="TOPRIM"/>
    <property type="match status" value="1"/>
</dbReference>
<dbReference type="STRING" id="1801677.A2365_03230"/>
<comment type="catalytic activity">
    <reaction evidence="12">
        <text>ssDNA + n NTP = ssDNA/pppN(pN)n-1 hybrid + (n-1) diphosphate.</text>
        <dbReference type="EC" id="2.7.7.101"/>
    </reaction>
</comment>
<evidence type="ECO:0000256" key="13">
    <source>
        <dbReference type="PIRNR" id="PIRNR002811"/>
    </source>
</evidence>
<comment type="function">
    <text evidence="12 13">RNA polymerase that catalyzes the synthesis of short RNA molecules used as primers for DNA polymerase during DNA replication.</text>
</comment>
<dbReference type="InterPro" id="IPR002694">
    <property type="entry name" value="Znf_CHC2"/>
</dbReference>
<dbReference type="PANTHER" id="PTHR30313:SF2">
    <property type="entry name" value="DNA PRIMASE"/>
    <property type="match status" value="1"/>
</dbReference>
<evidence type="ECO:0000256" key="15">
    <source>
        <dbReference type="SAM" id="Coils"/>
    </source>
</evidence>
<dbReference type="GO" id="GO:0006269">
    <property type="term" value="P:DNA replication, synthesis of primer"/>
    <property type="evidence" value="ECO:0007669"/>
    <property type="project" value="UniProtKB-UniRule"/>
</dbReference>
<keyword evidence="3 12" id="KW-0808">Transferase</keyword>
<evidence type="ECO:0000256" key="5">
    <source>
        <dbReference type="ARBA" id="ARBA00022705"/>
    </source>
</evidence>
<evidence type="ECO:0000256" key="1">
    <source>
        <dbReference type="ARBA" id="ARBA00022478"/>
    </source>
</evidence>
<keyword evidence="10 12" id="KW-0238">DNA-binding</keyword>
<keyword evidence="1 12" id="KW-0240">DNA-directed RNA polymerase</keyword>
<evidence type="ECO:0000313" key="17">
    <source>
        <dbReference type="EMBL" id="OGZ27458.1"/>
    </source>
</evidence>
<dbReference type="InterPro" id="IPR030846">
    <property type="entry name" value="DnaG_bac"/>
</dbReference>
<dbReference type="PROSITE" id="PS50880">
    <property type="entry name" value="TOPRIM"/>
    <property type="match status" value="1"/>
</dbReference>
<dbReference type="GO" id="GO:0000428">
    <property type="term" value="C:DNA-directed RNA polymerase complex"/>
    <property type="evidence" value="ECO:0007669"/>
    <property type="project" value="UniProtKB-KW"/>
</dbReference>
<organism evidence="17 18">
    <name type="scientific">Candidatus Nealsonbacteria bacterium RIFOXYB1_FULL_40_15</name>
    <dbReference type="NCBI Taxonomy" id="1801677"/>
    <lineage>
        <taxon>Bacteria</taxon>
        <taxon>Candidatus Nealsoniibacteriota</taxon>
    </lineage>
</organism>
<dbReference type="Pfam" id="PF01807">
    <property type="entry name" value="Zn_ribbon_DnaG"/>
    <property type="match status" value="1"/>
</dbReference>
<dbReference type="FunFam" id="3.90.580.10:FF:000001">
    <property type="entry name" value="DNA primase"/>
    <property type="match status" value="1"/>
</dbReference>
<feature type="coiled-coil region" evidence="15">
    <location>
        <begin position="522"/>
        <end position="558"/>
    </location>
</feature>
<dbReference type="Gene3D" id="3.90.980.10">
    <property type="entry name" value="DNA primase, catalytic core, N-terminal domain"/>
    <property type="match status" value="1"/>
</dbReference>
<dbReference type="GO" id="GO:0003899">
    <property type="term" value="F:DNA-directed RNA polymerase activity"/>
    <property type="evidence" value="ECO:0007669"/>
    <property type="project" value="UniProtKB-UniRule"/>
</dbReference>
<dbReference type="GO" id="GO:0003677">
    <property type="term" value="F:DNA binding"/>
    <property type="evidence" value="ECO:0007669"/>
    <property type="project" value="UniProtKB-KW"/>
</dbReference>
<dbReference type="InterPro" id="IPR050219">
    <property type="entry name" value="DnaG_primase"/>
</dbReference>
<evidence type="ECO:0000256" key="6">
    <source>
        <dbReference type="ARBA" id="ARBA00022723"/>
    </source>
</evidence>
<dbReference type="Pfam" id="PF13155">
    <property type="entry name" value="Toprim_2"/>
    <property type="match status" value="1"/>
</dbReference>
<dbReference type="Proteomes" id="UP000177740">
    <property type="component" value="Unassembled WGS sequence"/>
</dbReference>
<keyword evidence="2 12" id="KW-0639">Primosome</keyword>
<evidence type="ECO:0000256" key="2">
    <source>
        <dbReference type="ARBA" id="ARBA00022515"/>
    </source>
</evidence>
<dbReference type="CDD" id="cd03364">
    <property type="entry name" value="TOPRIM_DnaG_primases"/>
    <property type="match status" value="1"/>
</dbReference>
<dbReference type="Gene3D" id="3.40.1360.10">
    <property type="match status" value="1"/>
</dbReference>
<dbReference type="GO" id="GO:1990077">
    <property type="term" value="C:primosome complex"/>
    <property type="evidence" value="ECO:0007669"/>
    <property type="project" value="UniProtKB-KW"/>
</dbReference>
<evidence type="ECO:0000256" key="11">
    <source>
        <dbReference type="ARBA" id="ARBA00023163"/>
    </source>
</evidence>
<comment type="subunit">
    <text evidence="12">Monomer. Interacts with DnaB.</text>
</comment>
<dbReference type="EMBL" id="MHMM01000006">
    <property type="protein sequence ID" value="OGZ27458.1"/>
    <property type="molecule type" value="Genomic_DNA"/>
</dbReference>
<dbReference type="NCBIfam" id="TIGR01391">
    <property type="entry name" value="dnaG"/>
    <property type="match status" value="1"/>
</dbReference>
<protein>
    <recommendedName>
        <fullName evidence="12 13">DNA primase</fullName>
        <ecNumber evidence="12">2.7.7.101</ecNumber>
    </recommendedName>
</protein>
<dbReference type="GO" id="GO:0008270">
    <property type="term" value="F:zinc ion binding"/>
    <property type="evidence" value="ECO:0007669"/>
    <property type="project" value="UniProtKB-KW"/>
</dbReference>
<evidence type="ECO:0000256" key="8">
    <source>
        <dbReference type="ARBA" id="ARBA00022833"/>
    </source>
</evidence>
<comment type="cofactor">
    <cofactor evidence="13 14">
        <name>Zn(2+)</name>
        <dbReference type="ChEBI" id="CHEBI:29105"/>
    </cofactor>
    <text evidence="13 14">Binds 1 zinc ion per monomer.</text>
</comment>
<gene>
    <name evidence="12" type="primary">dnaG</name>
    <name evidence="17" type="ORF">A2365_03230</name>
</gene>
<evidence type="ECO:0000256" key="10">
    <source>
        <dbReference type="ARBA" id="ARBA00023125"/>
    </source>
</evidence>
<dbReference type="InterPro" id="IPR037068">
    <property type="entry name" value="DNA_primase_core_N_sf"/>
</dbReference>
<keyword evidence="4 12" id="KW-0548">Nucleotidyltransferase</keyword>
<dbReference type="InterPro" id="IPR019475">
    <property type="entry name" value="DNA_primase_DnaB-bd"/>
</dbReference>
<keyword evidence="8 13" id="KW-0862">Zinc</keyword>
<dbReference type="InterPro" id="IPR006295">
    <property type="entry name" value="DNA_primase_DnaG"/>
</dbReference>
<dbReference type="HAMAP" id="MF_00974">
    <property type="entry name" value="DNA_primase_DnaG"/>
    <property type="match status" value="1"/>
</dbReference>
<dbReference type="Gene3D" id="3.90.580.10">
    <property type="entry name" value="Zinc finger, CHC2-type domain"/>
    <property type="match status" value="1"/>
</dbReference>
<name>A0A1G2EQC5_9BACT</name>
<keyword evidence="6 13" id="KW-0479">Metal-binding</keyword>
<dbReference type="SMART" id="SM00400">
    <property type="entry name" value="ZnF_CHCC"/>
    <property type="match status" value="1"/>
</dbReference>
<dbReference type="PIRSF" id="PIRSF002811">
    <property type="entry name" value="DnaG"/>
    <property type="match status" value="1"/>
</dbReference>
<dbReference type="PANTHER" id="PTHR30313">
    <property type="entry name" value="DNA PRIMASE"/>
    <property type="match status" value="1"/>
</dbReference>
<dbReference type="InterPro" id="IPR036977">
    <property type="entry name" value="DNA_primase_Znf_CHC2"/>
</dbReference>
<sequence length="564" mass="64243">MNSPIEEIKSKLDVVEVVGSYIKLQKAGVNYRACCPFHNEKKPSFFVNPARQIWHCFGQCGEGGDIFKFVMKVEGVEFGDALRILAQKAGVELKREDPKLVSERKRLYETAELACSFYQKQLSGGPAEYLKKRGVSEESIQKWRIGYSPENWDSLTSFLKTRGYSESEIEKAGLCIKSQKTGRYFDRFRSRIMFPIFNINSDPVAFGGRVFNGKDDEAKYINSPAGILYDKSSILYGLNFSGREMRKENACILVEGYMDAIMASQSGVKNVAAVSGTALTINHLRVLKRYSENLYTAFDMDLAGDSATRRGVDLAQAEGFDIKVVMMPGKDPADVALENPALLKDLISQAKSIYDFYFSSAFSKFDKNTVEGKKEISKQLLPAIKKIPNKIEQAIWIKGLASALGVGEEYVSAELEKAPIEQPKIREEESKPLNLTRKELLGERIAVLALKYPELCDISLDLRYFSLSQVKIMDYLIKNKKEDFQCPEDIKEKIDFLWLKKDQENFENPKEEFSECLKQLKLIFVREKMDSISKEIRTAEEEKDMQKVQELISKFNQEIKFLEI</sequence>
<dbReference type="SUPFAM" id="SSF56731">
    <property type="entry name" value="DNA primase core"/>
    <property type="match status" value="1"/>
</dbReference>
<feature type="domain" description="Toprim" evidence="16">
    <location>
        <begin position="249"/>
        <end position="330"/>
    </location>
</feature>
<accession>A0A1G2EQC5</accession>
<dbReference type="GO" id="GO:0005737">
    <property type="term" value="C:cytoplasm"/>
    <property type="evidence" value="ECO:0007669"/>
    <property type="project" value="TreeGrafter"/>
</dbReference>
<keyword evidence="11 12" id="KW-0804">Transcription</keyword>
<comment type="caution">
    <text evidence="12">Lacks conserved residue(s) required for the propagation of feature annotation.</text>
</comment>
<evidence type="ECO:0000256" key="3">
    <source>
        <dbReference type="ARBA" id="ARBA00022679"/>
    </source>
</evidence>
<proteinExistence type="inferred from homology"/>
<dbReference type="Pfam" id="PF08275">
    <property type="entry name" value="DNAG_N"/>
    <property type="match status" value="1"/>
</dbReference>
<dbReference type="EC" id="2.7.7.101" evidence="12"/>
<comment type="caution">
    <text evidence="17">The sequence shown here is derived from an EMBL/GenBank/DDBJ whole genome shotgun (WGS) entry which is preliminary data.</text>
</comment>
<dbReference type="InterPro" id="IPR013264">
    <property type="entry name" value="DNAG_N"/>
</dbReference>
<evidence type="ECO:0000256" key="7">
    <source>
        <dbReference type="ARBA" id="ARBA00022771"/>
    </source>
</evidence>
<dbReference type="InterPro" id="IPR034151">
    <property type="entry name" value="TOPRIM_DnaG_bac"/>
</dbReference>
<evidence type="ECO:0000256" key="14">
    <source>
        <dbReference type="PIRSR" id="PIRSR002811-1"/>
    </source>
</evidence>
<dbReference type="SUPFAM" id="SSF57783">
    <property type="entry name" value="Zinc beta-ribbon"/>
    <property type="match status" value="1"/>
</dbReference>